<keyword evidence="2" id="KW-0732">Signal</keyword>
<dbReference type="FunFam" id="3.30.200.20:FF:001380">
    <property type="entry name" value="Protein kinase superfamily protein"/>
    <property type="match status" value="1"/>
</dbReference>
<dbReference type="GO" id="GO:0005524">
    <property type="term" value="F:ATP binding"/>
    <property type="evidence" value="ECO:0007669"/>
    <property type="project" value="UniProtKB-KW"/>
</dbReference>
<dbReference type="GO" id="GO:0005886">
    <property type="term" value="C:plasma membrane"/>
    <property type="evidence" value="ECO:0007669"/>
    <property type="project" value="TreeGrafter"/>
</dbReference>
<dbReference type="FunFam" id="1.10.510.10:FF:000084">
    <property type="entry name" value="Wall-associated receptor kinase 2"/>
    <property type="match status" value="1"/>
</dbReference>
<dbReference type="Proteomes" id="UP000823388">
    <property type="component" value="Chromosome 4K"/>
</dbReference>
<evidence type="ECO:0000259" key="7">
    <source>
        <dbReference type="PROSITE" id="PS50011"/>
    </source>
</evidence>
<proteinExistence type="predicted"/>
<dbReference type="Gene3D" id="3.30.200.20">
    <property type="entry name" value="Phosphorylase Kinase, domain 1"/>
    <property type="match status" value="1"/>
</dbReference>
<organism evidence="8 9">
    <name type="scientific">Panicum virgatum</name>
    <name type="common">Blackwell switchgrass</name>
    <dbReference type="NCBI Taxonomy" id="38727"/>
    <lineage>
        <taxon>Eukaryota</taxon>
        <taxon>Viridiplantae</taxon>
        <taxon>Streptophyta</taxon>
        <taxon>Embryophyta</taxon>
        <taxon>Tracheophyta</taxon>
        <taxon>Spermatophyta</taxon>
        <taxon>Magnoliopsida</taxon>
        <taxon>Liliopsida</taxon>
        <taxon>Poales</taxon>
        <taxon>Poaceae</taxon>
        <taxon>PACMAD clade</taxon>
        <taxon>Panicoideae</taxon>
        <taxon>Panicodae</taxon>
        <taxon>Paniceae</taxon>
        <taxon>Panicinae</taxon>
        <taxon>Panicum</taxon>
        <taxon>Panicum sect. Hiantes</taxon>
    </lineage>
</organism>
<dbReference type="InterPro" id="IPR011009">
    <property type="entry name" value="Kinase-like_dom_sf"/>
</dbReference>
<dbReference type="PANTHER" id="PTHR27005:SF173">
    <property type="entry name" value="OS06G0170100 PROTEIN"/>
    <property type="match status" value="1"/>
</dbReference>
<dbReference type="EMBL" id="CM029043">
    <property type="protein sequence ID" value="KAG2609721.1"/>
    <property type="molecule type" value="Genomic_DNA"/>
</dbReference>
<evidence type="ECO:0000256" key="1">
    <source>
        <dbReference type="ARBA" id="ARBA00004479"/>
    </source>
</evidence>
<dbReference type="InterPro" id="IPR025287">
    <property type="entry name" value="WAK_GUB"/>
</dbReference>
<comment type="subcellular location">
    <subcellularLocation>
        <location evidence="1">Membrane</location>
        <topology evidence="1">Single-pass type I membrane protein</topology>
    </subcellularLocation>
</comment>
<dbReference type="Pfam" id="PF13947">
    <property type="entry name" value="GUB_WAK_bind"/>
    <property type="match status" value="1"/>
</dbReference>
<accession>A0A8T0TDG1</accession>
<dbReference type="AlphaFoldDB" id="A0A8T0TDG1"/>
<keyword evidence="4" id="KW-0067">ATP-binding</keyword>
<comment type="caution">
    <text evidence="8">The sequence shown here is derived from an EMBL/GenBank/DDBJ whole genome shotgun (WGS) entry which is preliminary data.</text>
</comment>
<dbReference type="GO" id="GO:0004674">
    <property type="term" value="F:protein serine/threonine kinase activity"/>
    <property type="evidence" value="ECO:0007669"/>
    <property type="project" value="TreeGrafter"/>
</dbReference>
<dbReference type="InterPro" id="IPR001245">
    <property type="entry name" value="Ser-Thr/Tyr_kinase_cat_dom"/>
</dbReference>
<keyword evidence="9" id="KW-1185">Reference proteome</keyword>
<keyword evidence="5" id="KW-1015">Disulfide bond</keyword>
<dbReference type="PROSITE" id="PS50011">
    <property type="entry name" value="PROTEIN_KINASE_DOM"/>
    <property type="match status" value="1"/>
</dbReference>
<evidence type="ECO:0000256" key="5">
    <source>
        <dbReference type="ARBA" id="ARBA00023157"/>
    </source>
</evidence>
<evidence type="ECO:0000313" key="8">
    <source>
        <dbReference type="EMBL" id="KAG2609721.1"/>
    </source>
</evidence>
<keyword evidence="6" id="KW-0325">Glycoprotein</keyword>
<dbReference type="GO" id="GO:0007166">
    <property type="term" value="P:cell surface receptor signaling pathway"/>
    <property type="evidence" value="ECO:0007669"/>
    <property type="project" value="InterPro"/>
</dbReference>
<feature type="domain" description="Protein kinase" evidence="7">
    <location>
        <begin position="390"/>
        <end position="658"/>
    </location>
</feature>
<dbReference type="Pfam" id="PF07714">
    <property type="entry name" value="PK_Tyr_Ser-Thr"/>
    <property type="match status" value="1"/>
</dbReference>
<reference evidence="8" key="1">
    <citation type="submission" date="2020-05" db="EMBL/GenBank/DDBJ databases">
        <title>WGS assembly of Panicum virgatum.</title>
        <authorList>
            <person name="Lovell J.T."/>
            <person name="Jenkins J."/>
            <person name="Shu S."/>
            <person name="Juenger T.E."/>
            <person name="Schmutz J."/>
        </authorList>
    </citation>
    <scope>NUCLEOTIDE SEQUENCE</scope>
    <source>
        <strain evidence="8">AP13</strain>
    </source>
</reference>
<dbReference type="FunFam" id="2.10.25.10:FF:000628">
    <property type="entry name" value="Wall-associated receptor kinase 2"/>
    <property type="match status" value="1"/>
</dbReference>
<gene>
    <name evidence="8" type="ORF">PVAP13_4KG059333</name>
</gene>
<keyword evidence="3" id="KW-0547">Nucleotide-binding</keyword>
<name>A0A8T0TDG1_PANVG</name>
<evidence type="ECO:0000313" key="9">
    <source>
        <dbReference type="Proteomes" id="UP000823388"/>
    </source>
</evidence>
<dbReference type="InterPro" id="IPR045274">
    <property type="entry name" value="WAK-like"/>
</dbReference>
<dbReference type="Gene3D" id="2.10.25.10">
    <property type="entry name" value="Laminin"/>
    <property type="match status" value="2"/>
</dbReference>
<evidence type="ECO:0000256" key="6">
    <source>
        <dbReference type="ARBA" id="ARBA00023180"/>
    </source>
</evidence>
<dbReference type="PANTHER" id="PTHR27005">
    <property type="entry name" value="WALL-ASSOCIATED RECEPTOR KINASE-LIKE 21"/>
    <property type="match status" value="1"/>
</dbReference>
<dbReference type="Gene3D" id="1.10.510.10">
    <property type="entry name" value="Transferase(Phosphotransferase) domain 1"/>
    <property type="match status" value="1"/>
</dbReference>
<dbReference type="InterPro" id="IPR000719">
    <property type="entry name" value="Prot_kinase_dom"/>
</dbReference>
<protein>
    <recommendedName>
        <fullName evidence="7">Protein kinase domain-containing protein</fullName>
    </recommendedName>
</protein>
<sequence length="693" mass="76193">MLLLLLFSSTVALQFQTKAMTLPGPSCLKRCGDVNISYPFGIGAGCAMEGFELSCSKMDGHSILKFFGEIPVQTIFLSEGQVRIMKHISTMSYNPLSKEIDQDIWGRNLSNTPFLYSGKSNMFTVIGVNTLAYMTDNVAANKLNLHVYAACDYWVCLDGMCRGAGCCRVALTEDMSNDGVYFNPLSITGRAEYRGYAVLMESNSFRFNTTYLNTTAFFDEHAGRVPVTLNWAVGNETCDVARKKNDSYACLSTSSMCVDSSRGSGYLCNCIKGYKGNPYLPHGCQDIDECAANKPPCAGCINVPGGFSCPSRRSLNVVALAVGSSIGAATVVIAITCTYLFHERKKLAKIKQKYFQQHGGMLLLQEISLKQGIAFSLFTEAELIEATDKFDNKNILGRDGHGTVYKGTLKEGSLIAVKRCVSMTSEQQKEEFGKEMIILSQINHRNIVKLLGCCLEVEVPMLVYEFIPNGTLFQFVHGDNGCHNIPFSTRLHIALESALALAYLHSWASPPILHAKVSDFGASILAPTDESQFVTLVQGTCGYLDPEYMQTCQLTDKSDVYSFGGVLLELLTGKKALNLEGPENERSLALHFLCAVKEGRLVDIIDSRIKNENDIELLEEVAELARQCLDMVGDRRPPMRDVAEKLDRLSKVVQHPWRACLGGESSVASLEMIGSGNFSMEKRIVQGLLESGR</sequence>
<evidence type="ECO:0000256" key="4">
    <source>
        <dbReference type="ARBA" id="ARBA00022840"/>
    </source>
</evidence>
<dbReference type="GO" id="GO:0030247">
    <property type="term" value="F:polysaccharide binding"/>
    <property type="evidence" value="ECO:0007669"/>
    <property type="project" value="InterPro"/>
</dbReference>
<dbReference type="CDD" id="cd00054">
    <property type="entry name" value="EGF_CA"/>
    <property type="match status" value="1"/>
</dbReference>
<dbReference type="SUPFAM" id="SSF56112">
    <property type="entry name" value="Protein kinase-like (PK-like)"/>
    <property type="match status" value="1"/>
</dbReference>
<evidence type="ECO:0000256" key="3">
    <source>
        <dbReference type="ARBA" id="ARBA00022741"/>
    </source>
</evidence>
<evidence type="ECO:0000256" key="2">
    <source>
        <dbReference type="ARBA" id="ARBA00022729"/>
    </source>
</evidence>